<evidence type="ECO:0000259" key="5">
    <source>
        <dbReference type="Pfam" id="PF11380"/>
    </source>
</evidence>
<evidence type="ECO:0000259" key="6">
    <source>
        <dbReference type="Pfam" id="PF17101"/>
    </source>
</evidence>
<evidence type="ECO:0000313" key="10">
    <source>
        <dbReference type="Proteomes" id="UP001165685"/>
    </source>
</evidence>
<dbReference type="InterPro" id="IPR021520">
    <property type="entry name" value="Stealth_CR2"/>
</dbReference>
<evidence type="ECO:0000256" key="3">
    <source>
        <dbReference type="ARBA" id="ARBA00023169"/>
    </source>
</evidence>
<organism evidence="9 10">
    <name type="scientific">Nocardiopsis suaedae</name>
    <dbReference type="NCBI Taxonomy" id="3018444"/>
    <lineage>
        <taxon>Bacteria</taxon>
        <taxon>Bacillati</taxon>
        <taxon>Actinomycetota</taxon>
        <taxon>Actinomycetes</taxon>
        <taxon>Streptosporangiales</taxon>
        <taxon>Nocardiopsidaceae</taxon>
        <taxon>Nocardiopsis</taxon>
    </lineage>
</organism>
<keyword evidence="10" id="KW-1185">Reference proteome</keyword>
<evidence type="ECO:0000313" key="9">
    <source>
        <dbReference type="EMBL" id="MDA2806661.1"/>
    </source>
</evidence>
<feature type="region of interest" description="Disordered" evidence="4">
    <location>
        <begin position="187"/>
        <end position="215"/>
    </location>
</feature>
<dbReference type="InterPro" id="IPR031357">
    <property type="entry name" value="Stealth_CR3"/>
</dbReference>
<dbReference type="PANTHER" id="PTHR24045:SF0">
    <property type="entry name" value="N-ACETYLGLUCOSAMINE-1-PHOSPHOTRANSFERASE SUBUNITS ALPHA_BETA"/>
    <property type="match status" value="1"/>
</dbReference>
<reference evidence="9" key="1">
    <citation type="submission" date="2023-01" db="EMBL/GenBank/DDBJ databases">
        <title>Draft genome sequence of Nocardiopsis sp. LSu2-4 isolated from halophytes.</title>
        <authorList>
            <person name="Duangmal K."/>
            <person name="Chantavorakit T."/>
        </authorList>
    </citation>
    <scope>NUCLEOTIDE SEQUENCE</scope>
    <source>
        <strain evidence="9">LSu2-4</strain>
    </source>
</reference>
<dbReference type="InterPro" id="IPR031358">
    <property type="entry name" value="Stealth_CR1"/>
</dbReference>
<comment type="caution">
    <text evidence="9">The sequence shown here is derived from an EMBL/GenBank/DDBJ whole genome shotgun (WGS) entry which is preliminary data.</text>
</comment>
<evidence type="ECO:0000256" key="4">
    <source>
        <dbReference type="SAM" id="MobiDB-lite"/>
    </source>
</evidence>
<dbReference type="Proteomes" id="UP001165685">
    <property type="component" value="Unassembled WGS sequence"/>
</dbReference>
<dbReference type="EMBL" id="JAQFWP010000039">
    <property type="protein sequence ID" value="MDA2806661.1"/>
    <property type="molecule type" value="Genomic_DNA"/>
</dbReference>
<dbReference type="Pfam" id="PF17101">
    <property type="entry name" value="Stealth_CR1"/>
    <property type="match status" value="1"/>
</dbReference>
<keyword evidence="2" id="KW-0808">Transferase</keyword>
<protein>
    <submittedName>
        <fullName evidence="9">Stealth family protein</fullName>
    </submittedName>
</protein>
<name>A0ABT4TQL3_9ACTN</name>
<evidence type="ECO:0000259" key="7">
    <source>
        <dbReference type="Pfam" id="PF17102"/>
    </source>
</evidence>
<keyword evidence="3" id="KW-0270">Exopolysaccharide synthesis</keyword>
<dbReference type="Pfam" id="PF17102">
    <property type="entry name" value="Stealth_CR3"/>
    <property type="match status" value="1"/>
</dbReference>
<evidence type="ECO:0000259" key="8">
    <source>
        <dbReference type="Pfam" id="PF17103"/>
    </source>
</evidence>
<comment type="similarity">
    <text evidence="1">Belongs to the stealth family.</text>
</comment>
<dbReference type="PANTHER" id="PTHR24045">
    <property type="match status" value="1"/>
</dbReference>
<feature type="domain" description="Stealth protein CR3 conserved region 3" evidence="7">
    <location>
        <begin position="449"/>
        <end position="493"/>
    </location>
</feature>
<sequence>MLDSITTPLARRLRRSATAALDRLPSGARTRLLALRWRSLLEADARLTPALHRGRPVLARRWAGPLSTGLLARRALEHCADALESAGVDYFLVNGRNPHEHTIGVHESERGRVLELLAAAGAAEALYAAALRPDPRDYLRPLASPGCLRRLRNAGAVRVGAFIAGPGAGVVAGPEHGCVVEFWRDAPEGPDTPGADAARSRLRAPLPDHPAPGTLLAPRRNRVADVFPPDEQTPARTRVGDRSYPTFPAFSRPLPDDVEFPVDAVFTWVDGDDPAWAARRDRHLAAAGGAPPDGTARSRFTARDELRYALRSLEMYAGFVRTVYIVTDGQRPDWLDTSCPRVRLVDHREVFGPGDGLPVFNSHAIETRLHRIDGLSEHYLYLNDDILFARPVAPDLFFHPNGIAKAFPSPFQFGVGDPAPGERAVDAAAKNNRRLLWEEFGRFAAQKYKHAPFAHVKEVMLELEKRFPDAVGRTASSRFRDTADVSVASSLHHTYALLTGRAVRGRIRSAYVDLADTGAAADRLARLLAGRRFDTVCLNDTVPVDEEDERAVTRAVHRVLEERFPFPSSMERPPRAVPQVPEAELEAV</sequence>
<dbReference type="Pfam" id="PF17103">
    <property type="entry name" value="Stealth_CR4"/>
    <property type="match status" value="1"/>
</dbReference>
<dbReference type="InterPro" id="IPR031356">
    <property type="entry name" value="Stealth_CR4"/>
</dbReference>
<gene>
    <name evidence="9" type="ORF">O4U47_19280</name>
</gene>
<dbReference type="RefSeq" id="WP_270679297.1">
    <property type="nucleotide sequence ID" value="NZ_JAQFWP010000039.1"/>
</dbReference>
<accession>A0ABT4TQL3</accession>
<dbReference type="InterPro" id="IPR047141">
    <property type="entry name" value="Stealth"/>
</dbReference>
<feature type="domain" description="Stealth protein CR4 conserved region 4" evidence="8">
    <location>
        <begin position="528"/>
        <end position="575"/>
    </location>
</feature>
<dbReference type="Pfam" id="PF11380">
    <property type="entry name" value="Stealth_CR2"/>
    <property type="match status" value="1"/>
</dbReference>
<feature type="domain" description="Stealth protein CR1 conserved region 1" evidence="6">
    <location>
        <begin position="260"/>
        <end position="282"/>
    </location>
</feature>
<evidence type="ECO:0000256" key="1">
    <source>
        <dbReference type="ARBA" id="ARBA00007583"/>
    </source>
</evidence>
<proteinExistence type="inferred from homology"/>
<feature type="region of interest" description="Disordered" evidence="4">
    <location>
        <begin position="567"/>
        <end position="588"/>
    </location>
</feature>
<evidence type="ECO:0000256" key="2">
    <source>
        <dbReference type="ARBA" id="ARBA00022679"/>
    </source>
</evidence>
<feature type="domain" description="Stealth protein CR2 conserved region 2" evidence="5">
    <location>
        <begin position="299"/>
        <end position="404"/>
    </location>
</feature>